<dbReference type="Gene3D" id="3.40.630.30">
    <property type="match status" value="1"/>
</dbReference>
<keyword evidence="1 4" id="KW-0808">Transferase</keyword>
<sequence>MADAHAVYELYAAQQQHDLGQVEIDEEDIVAEWQRPSYDVPACTVGVFDADGRIVGDAEYLRHERYDAAVHPDFRGRGIGTWLAAWVRATAARAGERIIGMPVPEGSAGDKLLEALGYHVRWTSWVLRLPPGRTIEERPLPAGYALRVATEADQEQVWHTIEDAFLEWSKREKQPFEDFLAEVWGRPGFEQWNVQVVAGPDGAVVGAVFAVNSDPGQGLETFVSRVAVNREHRNLGLAQALLAAAFAAGRERGARTGSLSTDSRTGALSLYEKVGMEPSSVWLHRAIKLG</sequence>
<evidence type="ECO:0000313" key="4">
    <source>
        <dbReference type="EMBL" id="KAA1428111.1"/>
    </source>
</evidence>
<evidence type="ECO:0000313" key="5">
    <source>
        <dbReference type="Proteomes" id="UP000324351"/>
    </source>
</evidence>
<dbReference type="InterPro" id="IPR016181">
    <property type="entry name" value="Acyl_CoA_acyltransferase"/>
</dbReference>
<evidence type="ECO:0000256" key="2">
    <source>
        <dbReference type="ARBA" id="ARBA00023315"/>
    </source>
</evidence>
<reference evidence="4 5" key="1">
    <citation type="submission" date="2019-09" db="EMBL/GenBank/DDBJ databases">
        <title>Nocardioides panacisoli sp. nov., isolated from the soil of a ginseng field.</title>
        <authorList>
            <person name="Cho C."/>
        </authorList>
    </citation>
    <scope>NUCLEOTIDE SEQUENCE [LARGE SCALE GENOMIC DNA]</scope>
    <source>
        <strain evidence="4 5">BN140041</strain>
    </source>
</reference>
<dbReference type="InterPro" id="IPR000182">
    <property type="entry name" value="GNAT_dom"/>
</dbReference>
<keyword evidence="5" id="KW-1185">Reference proteome</keyword>
<organism evidence="4 5">
    <name type="scientific">Nocardioides antri</name>
    <dbReference type="NCBI Taxonomy" id="2607659"/>
    <lineage>
        <taxon>Bacteria</taxon>
        <taxon>Bacillati</taxon>
        <taxon>Actinomycetota</taxon>
        <taxon>Actinomycetes</taxon>
        <taxon>Propionibacteriales</taxon>
        <taxon>Nocardioidaceae</taxon>
        <taxon>Nocardioides</taxon>
    </lineage>
</organism>
<feature type="domain" description="N-acetyltransferase" evidence="3">
    <location>
        <begin position="1"/>
        <end position="141"/>
    </location>
</feature>
<dbReference type="SUPFAM" id="SSF55729">
    <property type="entry name" value="Acyl-CoA N-acyltransferases (Nat)"/>
    <property type="match status" value="2"/>
</dbReference>
<proteinExistence type="predicted"/>
<evidence type="ECO:0000259" key="3">
    <source>
        <dbReference type="PROSITE" id="PS51186"/>
    </source>
</evidence>
<name>A0A5B1M5P9_9ACTN</name>
<gene>
    <name evidence="4" type="ORF">F0U47_11195</name>
</gene>
<reference evidence="4 5" key="2">
    <citation type="submission" date="2019-09" db="EMBL/GenBank/DDBJ databases">
        <authorList>
            <person name="Jin C."/>
        </authorList>
    </citation>
    <scope>NUCLEOTIDE SEQUENCE [LARGE SCALE GENOMIC DNA]</scope>
    <source>
        <strain evidence="4 5">BN140041</strain>
    </source>
</reference>
<dbReference type="PANTHER" id="PTHR43420:SF44">
    <property type="entry name" value="ACETYLTRANSFERASE YPEA"/>
    <property type="match status" value="1"/>
</dbReference>
<dbReference type="Pfam" id="PF13508">
    <property type="entry name" value="Acetyltransf_7"/>
    <property type="match status" value="1"/>
</dbReference>
<protein>
    <submittedName>
        <fullName evidence="4">GNAT family N-acetyltransferase</fullName>
    </submittedName>
</protein>
<dbReference type="Proteomes" id="UP000324351">
    <property type="component" value="Unassembled WGS sequence"/>
</dbReference>
<dbReference type="PANTHER" id="PTHR43420">
    <property type="entry name" value="ACETYLTRANSFERASE"/>
    <property type="match status" value="1"/>
</dbReference>
<evidence type="ECO:0000256" key="1">
    <source>
        <dbReference type="ARBA" id="ARBA00022679"/>
    </source>
</evidence>
<dbReference type="PROSITE" id="PS51186">
    <property type="entry name" value="GNAT"/>
    <property type="match status" value="2"/>
</dbReference>
<dbReference type="CDD" id="cd04301">
    <property type="entry name" value="NAT_SF"/>
    <property type="match status" value="1"/>
</dbReference>
<dbReference type="Pfam" id="PF00583">
    <property type="entry name" value="Acetyltransf_1"/>
    <property type="match status" value="1"/>
</dbReference>
<accession>A0A5B1M5P9</accession>
<keyword evidence="2" id="KW-0012">Acyltransferase</keyword>
<dbReference type="EMBL" id="VUJW01000003">
    <property type="protein sequence ID" value="KAA1428111.1"/>
    <property type="molecule type" value="Genomic_DNA"/>
</dbReference>
<feature type="domain" description="N-acetyltransferase" evidence="3">
    <location>
        <begin position="144"/>
        <end position="290"/>
    </location>
</feature>
<dbReference type="GO" id="GO:0016747">
    <property type="term" value="F:acyltransferase activity, transferring groups other than amino-acyl groups"/>
    <property type="evidence" value="ECO:0007669"/>
    <property type="project" value="InterPro"/>
</dbReference>
<dbReference type="InterPro" id="IPR050680">
    <property type="entry name" value="YpeA/RimI_acetyltransf"/>
</dbReference>
<dbReference type="AlphaFoldDB" id="A0A5B1M5P9"/>
<comment type="caution">
    <text evidence="4">The sequence shown here is derived from an EMBL/GenBank/DDBJ whole genome shotgun (WGS) entry which is preliminary data.</text>
</comment>